<dbReference type="InterPro" id="IPR025992">
    <property type="entry name" value="Haem-bd"/>
</dbReference>
<dbReference type="AlphaFoldDB" id="A0A7H1NRV8"/>
<keyword evidence="13" id="KW-1185">Reference proteome</keyword>
<dbReference type="EMBL" id="CP060244">
    <property type="protein sequence ID" value="QNT78518.1"/>
    <property type="molecule type" value="Genomic_DNA"/>
</dbReference>
<dbReference type="InterPro" id="IPR051395">
    <property type="entry name" value="Cytochrome_c_Peroxidase/MauG"/>
</dbReference>
<dbReference type="Proteomes" id="UP000516349">
    <property type="component" value="Chromosome"/>
</dbReference>
<keyword evidence="4 9" id="KW-0349">Heme</keyword>
<keyword evidence="2" id="KW-0813">Transport</keyword>
<comment type="subcellular location">
    <subcellularLocation>
        <location evidence="1">Cell envelope</location>
    </subcellularLocation>
</comment>
<dbReference type="GO" id="GO:0009055">
    <property type="term" value="F:electron transfer activity"/>
    <property type="evidence" value="ECO:0007669"/>
    <property type="project" value="InterPro"/>
</dbReference>
<feature type="region of interest" description="Disordered" evidence="10">
    <location>
        <begin position="473"/>
        <end position="499"/>
    </location>
</feature>
<dbReference type="PANTHER" id="PTHR30600:SF7">
    <property type="entry name" value="CYTOCHROME C PEROXIDASE-RELATED"/>
    <property type="match status" value="1"/>
</dbReference>
<evidence type="ECO:0000256" key="5">
    <source>
        <dbReference type="ARBA" id="ARBA00022723"/>
    </source>
</evidence>
<dbReference type="FunFam" id="1.10.760.10:FF:000004">
    <property type="entry name" value="Cytochrome c peroxidase"/>
    <property type="match status" value="1"/>
</dbReference>
<keyword evidence="8 9" id="KW-0408">Iron</keyword>
<dbReference type="PROSITE" id="PS51007">
    <property type="entry name" value="CYTC"/>
    <property type="match status" value="2"/>
</dbReference>
<dbReference type="GO" id="GO:0030313">
    <property type="term" value="C:cell envelope"/>
    <property type="evidence" value="ECO:0007669"/>
    <property type="project" value="UniProtKB-SubCell"/>
</dbReference>
<evidence type="ECO:0000313" key="12">
    <source>
        <dbReference type="EMBL" id="QNT78518.1"/>
    </source>
</evidence>
<evidence type="ECO:0000256" key="2">
    <source>
        <dbReference type="ARBA" id="ARBA00022448"/>
    </source>
</evidence>
<evidence type="ECO:0000256" key="4">
    <source>
        <dbReference type="ARBA" id="ARBA00022617"/>
    </source>
</evidence>
<dbReference type="InterPro" id="IPR009056">
    <property type="entry name" value="Cyt_c-like_dom"/>
</dbReference>
<keyword evidence="7" id="KW-0560">Oxidoreductase</keyword>
<organism evidence="12 13">
    <name type="scientific">Entomobacter blattae</name>
    <dbReference type="NCBI Taxonomy" id="2762277"/>
    <lineage>
        <taxon>Bacteria</taxon>
        <taxon>Pseudomonadati</taxon>
        <taxon>Pseudomonadota</taxon>
        <taxon>Alphaproteobacteria</taxon>
        <taxon>Acetobacterales</taxon>
        <taxon>Acetobacteraceae</taxon>
        <taxon>Entomobacter</taxon>
    </lineage>
</organism>
<proteinExistence type="predicted"/>
<dbReference type="Pfam" id="PF14376">
    <property type="entry name" value="Haem_bd"/>
    <property type="match status" value="1"/>
</dbReference>
<dbReference type="RefSeq" id="WP_203412776.1">
    <property type="nucleotide sequence ID" value="NZ_CP060244.1"/>
</dbReference>
<accession>A0A7H1NRV8</accession>
<evidence type="ECO:0000256" key="10">
    <source>
        <dbReference type="SAM" id="MobiDB-lite"/>
    </source>
</evidence>
<dbReference type="Gene3D" id="1.10.760.10">
    <property type="entry name" value="Cytochrome c-like domain"/>
    <property type="match status" value="2"/>
</dbReference>
<evidence type="ECO:0000256" key="1">
    <source>
        <dbReference type="ARBA" id="ARBA00004196"/>
    </source>
</evidence>
<dbReference type="InterPro" id="IPR004852">
    <property type="entry name" value="Di-haem_cyt_c_peroxidsae"/>
</dbReference>
<feature type="domain" description="Cytochrome c" evidence="11">
    <location>
        <begin position="339"/>
        <end position="460"/>
    </location>
</feature>
<evidence type="ECO:0000256" key="8">
    <source>
        <dbReference type="ARBA" id="ARBA00023004"/>
    </source>
</evidence>
<evidence type="ECO:0000256" key="9">
    <source>
        <dbReference type="PROSITE-ProRule" id="PRU00433"/>
    </source>
</evidence>
<evidence type="ECO:0000256" key="3">
    <source>
        <dbReference type="ARBA" id="ARBA00022559"/>
    </source>
</evidence>
<feature type="domain" description="Cytochrome c" evidence="11">
    <location>
        <begin position="186"/>
        <end position="295"/>
    </location>
</feature>
<protein>
    <submittedName>
        <fullName evidence="12">Di-hem cytochrome c peroxidase</fullName>
    </submittedName>
</protein>
<sequence length="499" mass="55073">MSIKKAMISLVILGGVAYGGTVAYLTHFDHSTAPKLPENSPTLKDPVALAAYNAISEARCDYCHTKNVNLPFYFKVPGAQQLMESDRRRGLLHYRFESIIKNFQEGKPSSVEQISRIEAVIKQNRMPPVQYLLMHWHAALSAAQREAILAWVNEVRRKYYSTPGVAPQFVSEPVQPIPESLPVNAEKVALGRKLFFDKQLSGDGTLNCASCHALETGGVDRLKTSTGIHGQKGPINAPTVFNAVFNIKQFWNGRAVDLADQAAGPVTNPLEMGAHDWDSVVAKVRKDPEYIPLFAKVYGSEGVTKRTTTDAIAEFEKTLITPDSRFDQYLKGDDKAITAQERHGYQLFKSVGCSGCHSGVALGGDGFEVMGLEDNYFAARGNEQSDADKGMFVLTKAEEDLHRFKIPNLRNIELTAPYFHDGSVDNLEGAVKSMVKYQTSFGTLPESDIKDIVAFLKTLTGKYQGKYLDQMEKAVPSRASTAPEAEKPAVQKTYPEKVQ</sequence>
<keyword evidence="5 9" id="KW-0479">Metal-binding</keyword>
<keyword evidence="6" id="KW-0249">Electron transport</keyword>
<dbReference type="PANTHER" id="PTHR30600">
    <property type="entry name" value="CYTOCHROME C PEROXIDASE-RELATED"/>
    <property type="match status" value="1"/>
</dbReference>
<dbReference type="SUPFAM" id="SSF46626">
    <property type="entry name" value="Cytochrome c"/>
    <property type="match status" value="2"/>
</dbReference>
<feature type="compositionally biased region" description="Basic and acidic residues" evidence="10">
    <location>
        <begin position="484"/>
        <end position="499"/>
    </location>
</feature>
<dbReference type="GO" id="GO:0020037">
    <property type="term" value="F:heme binding"/>
    <property type="evidence" value="ECO:0007669"/>
    <property type="project" value="InterPro"/>
</dbReference>
<dbReference type="InterPro" id="IPR036909">
    <property type="entry name" value="Cyt_c-like_dom_sf"/>
</dbReference>
<dbReference type="SMART" id="SM01235">
    <property type="entry name" value="Haem_bd"/>
    <property type="match status" value="1"/>
</dbReference>
<dbReference type="Pfam" id="PF03150">
    <property type="entry name" value="CCP_MauG"/>
    <property type="match status" value="1"/>
</dbReference>
<evidence type="ECO:0000259" key="11">
    <source>
        <dbReference type="PROSITE" id="PS51007"/>
    </source>
</evidence>
<keyword evidence="3 12" id="KW-0575">Peroxidase</keyword>
<evidence type="ECO:0000256" key="6">
    <source>
        <dbReference type="ARBA" id="ARBA00022982"/>
    </source>
</evidence>
<dbReference type="KEGG" id="ebla:JGUZn3_12920"/>
<dbReference type="GO" id="GO:0004130">
    <property type="term" value="F:cytochrome-c peroxidase activity"/>
    <property type="evidence" value="ECO:0007669"/>
    <property type="project" value="TreeGrafter"/>
</dbReference>
<dbReference type="GO" id="GO:0046872">
    <property type="term" value="F:metal ion binding"/>
    <property type="evidence" value="ECO:0007669"/>
    <property type="project" value="UniProtKB-KW"/>
</dbReference>
<evidence type="ECO:0000256" key="7">
    <source>
        <dbReference type="ARBA" id="ARBA00023002"/>
    </source>
</evidence>
<gene>
    <name evidence="12" type="ORF">JGUZn3_12920</name>
</gene>
<evidence type="ECO:0000313" key="13">
    <source>
        <dbReference type="Proteomes" id="UP000516349"/>
    </source>
</evidence>
<reference evidence="12 13" key="1">
    <citation type="submission" date="2020-08" db="EMBL/GenBank/DDBJ databases">
        <title>Complete genome sequence of Entomobacter blattae G55GP.</title>
        <authorList>
            <person name="Poehlein A."/>
            <person name="Guzman J."/>
            <person name="Daniel R."/>
            <person name="Vilcinskas A."/>
        </authorList>
    </citation>
    <scope>NUCLEOTIDE SEQUENCE [LARGE SCALE GENOMIC DNA]</scope>
    <source>
        <strain evidence="12 13">G55GP</strain>
    </source>
</reference>
<name>A0A7H1NRV8_9PROT</name>